<protein>
    <submittedName>
        <fullName evidence="2">Uncharacterized protein</fullName>
    </submittedName>
</protein>
<feature type="compositionally biased region" description="Basic and acidic residues" evidence="1">
    <location>
        <begin position="728"/>
        <end position="743"/>
    </location>
</feature>
<comment type="caution">
    <text evidence="2">The sequence shown here is derived from an EMBL/GenBank/DDBJ whole genome shotgun (WGS) entry which is preliminary data.</text>
</comment>
<proteinExistence type="predicted"/>
<feature type="region of interest" description="Disordered" evidence="1">
    <location>
        <begin position="1306"/>
        <end position="1329"/>
    </location>
</feature>
<evidence type="ECO:0000256" key="1">
    <source>
        <dbReference type="SAM" id="MobiDB-lite"/>
    </source>
</evidence>
<gene>
    <name evidence="2" type="ORF">PPACK8108_LOCUS9608</name>
</gene>
<dbReference type="PANTHER" id="PTHR46579">
    <property type="entry name" value="F5/8 TYPE C DOMAIN-CONTAINING PROTEIN-RELATED"/>
    <property type="match status" value="1"/>
</dbReference>
<name>A0AAV0AWR6_PHAPC</name>
<dbReference type="PANTHER" id="PTHR46579:SF1">
    <property type="entry name" value="F5_8 TYPE C DOMAIN-CONTAINING PROTEIN"/>
    <property type="match status" value="1"/>
</dbReference>
<organism evidence="2 3">
    <name type="scientific">Phakopsora pachyrhizi</name>
    <name type="common">Asian soybean rust disease fungus</name>
    <dbReference type="NCBI Taxonomy" id="170000"/>
    <lineage>
        <taxon>Eukaryota</taxon>
        <taxon>Fungi</taxon>
        <taxon>Dikarya</taxon>
        <taxon>Basidiomycota</taxon>
        <taxon>Pucciniomycotina</taxon>
        <taxon>Pucciniomycetes</taxon>
        <taxon>Pucciniales</taxon>
        <taxon>Phakopsoraceae</taxon>
        <taxon>Phakopsora</taxon>
    </lineage>
</organism>
<feature type="region of interest" description="Disordered" evidence="1">
    <location>
        <begin position="705"/>
        <end position="800"/>
    </location>
</feature>
<keyword evidence="3" id="KW-1185">Reference proteome</keyword>
<sequence>MPRKSTPKALCTCSSRSCNQHHYVDKNGNVRPGLLLSIQIQCIAGISNEFGISETEEDSDLVKNLKLRQQLQTLGVQQILARKTTHPHITVVSFRYDSYNNHSGPYSWPACAKTQVSGTKQLALSDKGDELDDSDCSNKVFFEDIANQPPKSNLHTCGETLYRREIENALDQSAIVSCIPFDPDKECYLHHLSVYQINSILWPIVEQLQNLWNPGLFLSQTSTYPPLWRALGFAAPTATRMCSKCLLDKPSINNLEQTSWPERNLVNHRLITRITVLGFGQLSRHRCDAQPLIGSAQMALPTILAHLKELKAESASQNSAEQFLLVDRNSNSEFHKGFTHIYLPSTDHSSDETFEPFSSEFGWDGPWISPGDGKVILDSELVSKINILLPRIIIPSWIKRALPVLGKASQGRLKANEWRNLFTIQLPLILPLFWSGKEFDKRSLFRNFAHIVSLVRCALKRKITAETTKSYRSHLLAYLSSSLTLFPHATLAPNHHMAIHLAESMENFGPVRAWWSFSMERLMGESLKASVNNRIGVPPYLINHYLFFPNANMSSKNPLTTKLLSGHLEITVLKNFCRMGNLQALLDSKKLPTELLPFVSQLKAFKESTATTHHILRDDIHLLDSNHLQMLISKINKLYSTNKVTWISAMDWCKIKKINSGSPLPIHSKITVLKHYHAEEGALREMVQAGGGQLVHLNPGGPLIGESGGVGPEVGGHPVDQGTAGVPKEVRREEEMVSGEHRRGSSAGGDGGPSWSPAPNAGGTPVKGPENEERGPEVAQETAEAGKVEGPAGSVAAPTSEVEPAAIALLDAAEEPEGKKEDWAAEAAADGPLLGSGPGPADLSAPLSVVGKGAVGGGSGMWTGRAVALGSGSEGRKTPQSLAQARISSRHWAWTKGSGSLGFGGFGRRDSWWALRVSSPASPGSSWWERPASEVLPSAEDLRGQRGERKEKKREGRTLTYTSLFETVASIAGAVPAGVRVFALRAGEEAGEAAVPDHPSRGELVWVSGKLGSAVVAAAGVCEWLVAVGEEGAEEGAGRKRKMWEGKGAVCEQAAPAPEQREAAAEVRRSQKPDRASGAGPGRVIPKGGQNMTPGEIFPGVQKSGQIFDSCPGSGTMQGVLDWIRAGLFEDRGIRRMDMDGAEEWHERLTGGSGVRRSWKGDDGDIIRAGGGCGGRNGKGGIGKGGAGSAPEVLRVGFWWILQDFEEEGVTVEGNGWHHWKEGKKLGGGAHQGRSGWSKTTGVTDFFKEAPDLENRGAILPMEGCKANDNTIKDPAAGTFKNLDEFVDKIVHVLIAINMVQAHAKCQDNPAGPSSSIRPKRKGKASSSSIETVSSKTLQLVYKEIGLERPLYCLLMAFCAAGVRGLMLGSINWRKCGALESLQIITLSNEILKLKGNDFEEPNWPRTSKYILQIIKSCFLPADPKSHKPMCPSRYEIAKCIVLDFGDTWHSKVDDSKKQHLSLPKKALVNAVISELS</sequence>
<feature type="compositionally biased region" description="Basic and acidic residues" evidence="1">
    <location>
        <begin position="1059"/>
        <end position="1075"/>
    </location>
</feature>
<feature type="compositionally biased region" description="Gly residues" evidence="1">
    <location>
        <begin position="705"/>
        <end position="714"/>
    </location>
</feature>
<evidence type="ECO:0000313" key="2">
    <source>
        <dbReference type="EMBL" id="CAH7674686.1"/>
    </source>
</evidence>
<accession>A0AAV0AWR6</accession>
<dbReference type="EMBL" id="CALTRL010002099">
    <property type="protein sequence ID" value="CAH7674686.1"/>
    <property type="molecule type" value="Genomic_DNA"/>
</dbReference>
<reference evidence="2" key="1">
    <citation type="submission" date="2022-06" db="EMBL/GenBank/DDBJ databases">
        <authorList>
            <consortium name="SYNGENTA / RWTH Aachen University"/>
        </authorList>
    </citation>
    <scope>NUCLEOTIDE SEQUENCE</scope>
</reference>
<evidence type="ECO:0000313" key="3">
    <source>
        <dbReference type="Proteomes" id="UP001153365"/>
    </source>
</evidence>
<feature type="region of interest" description="Disordered" evidence="1">
    <location>
        <begin position="1052"/>
        <end position="1091"/>
    </location>
</feature>
<dbReference type="Proteomes" id="UP001153365">
    <property type="component" value="Unassembled WGS sequence"/>
</dbReference>